<reference evidence="3" key="1">
    <citation type="submission" date="2021-02" db="EMBL/GenBank/DDBJ databases">
        <title>Phycicoccus sp. MQZ13P-5T, whole genome shotgun sequence.</title>
        <authorList>
            <person name="Tuo L."/>
        </authorList>
    </citation>
    <scope>NUCLEOTIDE SEQUENCE</scope>
    <source>
        <strain evidence="3">MQZ13P-5</strain>
    </source>
</reference>
<evidence type="ECO:0000256" key="1">
    <source>
        <dbReference type="SAM" id="MobiDB-lite"/>
    </source>
</evidence>
<feature type="transmembrane region" description="Helical" evidence="2">
    <location>
        <begin position="153"/>
        <end position="175"/>
    </location>
</feature>
<evidence type="ECO:0000313" key="4">
    <source>
        <dbReference type="Proteomes" id="UP001430172"/>
    </source>
</evidence>
<keyword evidence="4" id="KW-1185">Reference proteome</keyword>
<sequence>MTSTRPASPPADPEVDPGGHPRPEERSRGLWSPLHPQVIGALVGASGGTAFVLANRGALPDPWPTVALLAWLVALAGWAWTVLLRPRHLPPIAPARPGAGVVYVVSVAGMLAGFAAGRVLLEAAGHPGLMPAVVVVAVGLHFVPFARAFRAPVFGVLGWTLAAVGFAGLLLGLALGAGAAALAAVLTGLVMLGVMALDAVRPAVEPSA</sequence>
<evidence type="ECO:0000256" key="2">
    <source>
        <dbReference type="SAM" id="Phobius"/>
    </source>
</evidence>
<feature type="transmembrane region" description="Helical" evidence="2">
    <location>
        <begin position="66"/>
        <end position="85"/>
    </location>
</feature>
<feature type="transmembrane region" description="Helical" evidence="2">
    <location>
        <begin position="128"/>
        <end position="146"/>
    </location>
</feature>
<name>A0ABS2CMW3_9MICO</name>
<keyword evidence="2" id="KW-1133">Transmembrane helix</keyword>
<feature type="region of interest" description="Disordered" evidence="1">
    <location>
        <begin position="1"/>
        <end position="30"/>
    </location>
</feature>
<dbReference type="EMBL" id="JAFDVD010000013">
    <property type="protein sequence ID" value="MBM6401208.1"/>
    <property type="molecule type" value="Genomic_DNA"/>
</dbReference>
<gene>
    <name evidence="3" type="ORF">JQN70_12475</name>
</gene>
<organism evidence="3 4">
    <name type="scientific">Phycicoccus sonneratiae</name>
    <dbReference type="NCBI Taxonomy" id="2807628"/>
    <lineage>
        <taxon>Bacteria</taxon>
        <taxon>Bacillati</taxon>
        <taxon>Actinomycetota</taxon>
        <taxon>Actinomycetes</taxon>
        <taxon>Micrococcales</taxon>
        <taxon>Intrasporangiaceae</taxon>
        <taxon>Phycicoccus</taxon>
    </lineage>
</organism>
<evidence type="ECO:0000313" key="3">
    <source>
        <dbReference type="EMBL" id="MBM6401208.1"/>
    </source>
</evidence>
<keyword evidence="2" id="KW-0812">Transmembrane</keyword>
<accession>A0ABS2CMW3</accession>
<feature type="transmembrane region" description="Helical" evidence="2">
    <location>
        <begin position="97"/>
        <end position="116"/>
    </location>
</feature>
<proteinExistence type="predicted"/>
<protein>
    <submittedName>
        <fullName evidence="3">Uncharacterized protein</fullName>
    </submittedName>
</protein>
<keyword evidence="2" id="KW-0472">Membrane</keyword>
<comment type="caution">
    <text evidence="3">The sequence shown here is derived from an EMBL/GenBank/DDBJ whole genome shotgun (WGS) entry which is preliminary data.</text>
</comment>
<feature type="compositionally biased region" description="Basic and acidic residues" evidence="1">
    <location>
        <begin position="17"/>
        <end position="28"/>
    </location>
</feature>
<dbReference type="RefSeq" id="WP_204131675.1">
    <property type="nucleotide sequence ID" value="NZ_JAFDVD010000013.1"/>
</dbReference>
<feature type="transmembrane region" description="Helical" evidence="2">
    <location>
        <begin position="34"/>
        <end position="54"/>
    </location>
</feature>
<dbReference type="Proteomes" id="UP001430172">
    <property type="component" value="Unassembled WGS sequence"/>
</dbReference>
<feature type="transmembrane region" description="Helical" evidence="2">
    <location>
        <begin position="181"/>
        <end position="200"/>
    </location>
</feature>